<organism evidence="7">
    <name type="scientific">Amphimedon queenslandica</name>
    <name type="common">Sponge</name>
    <dbReference type="NCBI Taxonomy" id="400682"/>
    <lineage>
        <taxon>Eukaryota</taxon>
        <taxon>Metazoa</taxon>
        <taxon>Porifera</taxon>
        <taxon>Demospongiae</taxon>
        <taxon>Heteroscleromorpha</taxon>
        <taxon>Haplosclerida</taxon>
        <taxon>Niphatidae</taxon>
        <taxon>Amphimedon</taxon>
    </lineage>
</organism>
<dbReference type="Pfam" id="PF00069">
    <property type="entry name" value="Pkinase"/>
    <property type="match status" value="2"/>
</dbReference>
<keyword evidence="1" id="KW-0723">Serine/threonine-protein kinase</keyword>
<dbReference type="GO" id="GO:0004674">
    <property type="term" value="F:protein serine/threonine kinase activity"/>
    <property type="evidence" value="ECO:0007669"/>
    <property type="project" value="UniProtKB-KW"/>
</dbReference>
<dbReference type="FunFam" id="1.10.510.10:FF:000624">
    <property type="entry name" value="Mitogen-activated protein kinase"/>
    <property type="match status" value="2"/>
</dbReference>
<dbReference type="KEGG" id="aqu:100636653"/>
<dbReference type="GO" id="GO:0005524">
    <property type="term" value="F:ATP binding"/>
    <property type="evidence" value="ECO:0007669"/>
    <property type="project" value="UniProtKB-KW"/>
</dbReference>
<dbReference type="InterPro" id="IPR011009">
    <property type="entry name" value="Kinase-like_dom_sf"/>
</dbReference>
<keyword evidence="3" id="KW-0547">Nucleotide-binding</keyword>
<dbReference type="Proteomes" id="UP000007879">
    <property type="component" value="Unassembled WGS sequence"/>
</dbReference>
<proteinExistence type="predicted"/>
<keyword evidence="8" id="KW-1185">Reference proteome</keyword>
<dbReference type="InterPro" id="IPR000719">
    <property type="entry name" value="Prot_kinase_dom"/>
</dbReference>
<dbReference type="InterPro" id="IPR050117">
    <property type="entry name" value="MAPK"/>
</dbReference>
<keyword evidence="2" id="KW-0808">Transferase</keyword>
<evidence type="ECO:0000256" key="1">
    <source>
        <dbReference type="ARBA" id="ARBA00022527"/>
    </source>
</evidence>
<accession>A0A1X7VIA9</accession>
<protein>
    <recommendedName>
        <fullName evidence="6">Protein kinase domain-containing protein</fullName>
    </recommendedName>
</protein>
<keyword evidence="5" id="KW-0067">ATP-binding</keyword>
<feature type="domain" description="Protein kinase" evidence="6">
    <location>
        <begin position="397"/>
        <end position="698"/>
    </location>
</feature>
<dbReference type="AlphaFoldDB" id="A0A1X7VIA9"/>
<dbReference type="Gene3D" id="3.30.200.20">
    <property type="entry name" value="Phosphorylase Kinase, domain 1"/>
    <property type="match status" value="2"/>
</dbReference>
<evidence type="ECO:0000256" key="3">
    <source>
        <dbReference type="ARBA" id="ARBA00022741"/>
    </source>
</evidence>
<keyword evidence="4" id="KW-0418">Kinase</keyword>
<evidence type="ECO:0000259" key="6">
    <source>
        <dbReference type="PROSITE" id="PS50011"/>
    </source>
</evidence>
<dbReference type="Gene3D" id="1.10.510.10">
    <property type="entry name" value="Transferase(Phosphotransferase) domain 1"/>
    <property type="match status" value="2"/>
</dbReference>
<evidence type="ECO:0000256" key="2">
    <source>
        <dbReference type="ARBA" id="ARBA00022679"/>
    </source>
</evidence>
<name>A0A1X7VIA9_AMPQE</name>
<dbReference type="EnsemblMetazoa" id="XM_003384324.3">
    <property type="protein sequence ID" value="XP_003384372.1"/>
    <property type="gene ID" value="LOC100636653"/>
</dbReference>
<dbReference type="EnsemblMetazoa" id="Aqu2.1.39212_001">
    <property type="protein sequence ID" value="Aqu2.1.39212_001"/>
    <property type="gene ID" value="Aqu2.1.39212"/>
</dbReference>
<reference evidence="7" key="2">
    <citation type="submission" date="2017-05" db="UniProtKB">
        <authorList>
            <consortium name="EnsemblMetazoa"/>
        </authorList>
    </citation>
    <scope>IDENTIFICATION</scope>
</reference>
<reference evidence="8" key="1">
    <citation type="journal article" date="2010" name="Nature">
        <title>The Amphimedon queenslandica genome and the evolution of animal complexity.</title>
        <authorList>
            <person name="Srivastava M."/>
            <person name="Simakov O."/>
            <person name="Chapman J."/>
            <person name="Fahey B."/>
            <person name="Gauthier M.E."/>
            <person name="Mitros T."/>
            <person name="Richards G.S."/>
            <person name="Conaco C."/>
            <person name="Dacre M."/>
            <person name="Hellsten U."/>
            <person name="Larroux C."/>
            <person name="Putnam N.H."/>
            <person name="Stanke M."/>
            <person name="Adamska M."/>
            <person name="Darling A."/>
            <person name="Degnan S.M."/>
            <person name="Oakley T.H."/>
            <person name="Plachetzki D.C."/>
            <person name="Zhai Y."/>
            <person name="Adamski M."/>
            <person name="Calcino A."/>
            <person name="Cummins S.F."/>
            <person name="Goodstein D.M."/>
            <person name="Harris C."/>
            <person name="Jackson D.J."/>
            <person name="Leys S.P."/>
            <person name="Shu S."/>
            <person name="Woodcroft B.J."/>
            <person name="Vervoort M."/>
            <person name="Kosik K.S."/>
            <person name="Manning G."/>
            <person name="Degnan B.M."/>
            <person name="Rokhsar D.S."/>
        </authorList>
    </citation>
    <scope>NUCLEOTIDE SEQUENCE [LARGE SCALE GENOMIC DNA]</scope>
</reference>
<dbReference type="SUPFAM" id="SSF56112">
    <property type="entry name" value="Protein kinase-like (PK-like)"/>
    <property type="match status" value="2"/>
</dbReference>
<sequence length="743" mass="84254">MATNSFASCSEEDGVLVLPGHYWRVGKRYKDLEYLALGGNGLVCKAIDTYTDKRVVISKRDSLFSKTYCQRDLRELQVISRLQKALGDDLPIPELIDIVCEPANQPIGEGTKFYVVQEAKEGTIEIILQADQLPSPEQVKILMYQLLRALKLFHSAGIIHRCIRSNDILIDADCDLRVCDFRLAAVNGIESDPNFELLRFTDSYRVEHLHYWAPEVLINEEITPVVDIWSAGCIFAELLTGKKVFGSSDVRGQLDLIVDLLGAPSPEDLAFVKGDASRTALTSVQNSSPTFEERFKNIDPVARDLLKKMLVFNPSQRITAEKALEHEYLAEYHDPSEEPVYNAEKPLWKELLVSDQNLEVLRSQLIKEVHEIKAWLMGPEVEAPIVNGHPWHVGSRYRNLEFLTKGSNGSMCFATDTRTSSRVVISKRDGLYSQEYSKRNLREIQILTRLQRMYSDDYDPFPRIIDFICYPQNLSGPKQAELYVVQTAFDVNLADILNQQRMTHDQIWCIMYSLLVSLKLLHSAGVVHRCIRPRHLLLTSEFDLAICDLRRSIMNHEPCGEEYNWTGSSTEGSWQYLSPQAVCYDEQTTACDIWSAGCVFGEMLLGQPLFVSDANAVNIFRVIFSTLGRPKDQELAFVTSRIGLQVLKELKINESPSLDSNLRKRNVDGQVIDLLKKMLAFSPAKRITAEEALKHPYFAKLHDPAEEPVYTGKMSSEVVTDDLPTSQLRAKILEEVHLFSSPQ</sequence>
<evidence type="ECO:0000313" key="8">
    <source>
        <dbReference type="Proteomes" id="UP000007879"/>
    </source>
</evidence>
<evidence type="ECO:0000256" key="5">
    <source>
        <dbReference type="ARBA" id="ARBA00022840"/>
    </source>
</evidence>
<gene>
    <name evidence="7" type="primary">100636653</name>
</gene>
<dbReference type="InParanoid" id="A0A1X7VIA9"/>
<dbReference type="STRING" id="400682.A0A1X7VIA9"/>
<dbReference type="PANTHER" id="PTHR24055">
    <property type="entry name" value="MITOGEN-ACTIVATED PROTEIN KINASE"/>
    <property type="match status" value="1"/>
</dbReference>
<evidence type="ECO:0000313" key="7">
    <source>
        <dbReference type="EnsemblMetazoa" id="Aqu2.1.39212_001"/>
    </source>
</evidence>
<dbReference type="PROSITE" id="PS50011">
    <property type="entry name" value="PROTEIN_KINASE_DOM"/>
    <property type="match status" value="2"/>
</dbReference>
<evidence type="ECO:0000256" key="4">
    <source>
        <dbReference type="ARBA" id="ARBA00022777"/>
    </source>
</evidence>
<dbReference type="eggNOG" id="KOG0660">
    <property type="taxonomic scope" value="Eukaryota"/>
</dbReference>
<dbReference type="SMART" id="SM00220">
    <property type="entry name" value="S_TKc"/>
    <property type="match status" value="2"/>
</dbReference>
<feature type="domain" description="Protein kinase" evidence="6">
    <location>
        <begin position="29"/>
        <end position="329"/>
    </location>
</feature>